<accession>A0A7W3TPW8</accession>
<dbReference type="InterPro" id="IPR036597">
    <property type="entry name" value="Fido-like_dom_sf"/>
</dbReference>
<dbReference type="AlphaFoldDB" id="A0A7W3TPW8"/>
<dbReference type="EMBL" id="JACIVC010000023">
    <property type="protein sequence ID" value="MBB1068702.1"/>
    <property type="molecule type" value="Genomic_DNA"/>
</dbReference>
<evidence type="ECO:0000313" key="2">
    <source>
        <dbReference type="Proteomes" id="UP000518316"/>
    </source>
</evidence>
<dbReference type="Gene3D" id="1.10.3290.10">
    <property type="entry name" value="Fido-like domain"/>
    <property type="match status" value="1"/>
</dbReference>
<dbReference type="RefSeq" id="WP_182597454.1">
    <property type="nucleotide sequence ID" value="NZ_JACIVC010000023.1"/>
</dbReference>
<gene>
    <name evidence="1" type="ORF">H5S40_00630</name>
</gene>
<proteinExistence type="predicted"/>
<reference evidence="1 2" key="1">
    <citation type="submission" date="2020-07" db="EMBL/GenBank/DDBJ databases">
        <title>Description of Limosilactobacillus balticus sp. nov., Limosilactobacillus agrestis sp. nov., Limosilactobacillus albertensis sp. nov., Limosilactobacillus rudii sp. nov., Limosilactobacillus fastidiosus sp. nov., five novel Limosilactobacillus species isolated from the vertebrate gastrointestinal tract, and proposal of 6 subspecies of Limosilactobacillus reuteri adapted to the gastrointestinal tract of specific vertebrate hosts.</title>
        <authorList>
            <person name="Li F."/>
            <person name="Cheng C."/>
            <person name="Zheng J."/>
            <person name="Quevedo R.M."/>
            <person name="Li J."/>
            <person name="Roos S."/>
            <person name="Gaenzle M.G."/>
            <person name="Walter J."/>
        </authorList>
    </citation>
    <scope>NUCLEOTIDE SEQUENCE [LARGE SCALE GENOMIC DNA]</scope>
    <source>
        <strain evidence="1 2">RRLNB_1_1</strain>
    </source>
</reference>
<evidence type="ECO:0000313" key="1">
    <source>
        <dbReference type="EMBL" id="MBB1068702.1"/>
    </source>
</evidence>
<comment type="caution">
    <text evidence="1">The sequence shown here is derived from an EMBL/GenBank/DDBJ whole genome shotgun (WGS) entry which is preliminary data.</text>
</comment>
<dbReference type="Proteomes" id="UP000518316">
    <property type="component" value="Unassembled WGS sequence"/>
</dbReference>
<keyword evidence="2" id="KW-1185">Reference proteome</keyword>
<sequence length="62" mass="7173">MMDLASRNQPLTNVIIRDLNRLVMLKNIDERSQAGAYRVIDVWLNGQEDQPYTAPTEIPFKI</sequence>
<name>A0A7W3TPW8_9LACO</name>
<protein>
    <submittedName>
        <fullName evidence="1">Uncharacterized protein</fullName>
    </submittedName>
</protein>
<organism evidence="1 2">
    <name type="scientific">Limosilactobacillus albertensis</name>
    <dbReference type="NCBI Taxonomy" id="2759752"/>
    <lineage>
        <taxon>Bacteria</taxon>
        <taxon>Bacillati</taxon>
        <taxon>Bacillota</taxon>
        <taxon>Bacilli</taxon>
        <taxon>Lactobacillales</taxon>
        <taxon>Lactobacillaceae</taxon>
        <taxon>Limosilactobacillus</taxon>
    </lineage>
</organism>